<comment type="caution">
    <text evidence="6">The sequence shown here is derived from an EMBL/GenBank/DDBJ whole genome shotgun (WGS) entry which is preliminary data.</text>
</comment>
<feature type="domain" description="Alpha-type protein kinase" evidence="5">
    <location>
        <begin position="385"/>
        <end position="537"/>
    </location>
</feature>
<evidence type="ECO:0000313" key="6">
    <source>
        <dbReference type="EMBL" id="KAL0948290.1"/>
    </source>
</evidence>
<evidence type="ECO:0000313" key="7">
    <source>
        <dbReference type="Proteomes" id="UP001556367"/>
    </source>
</evidence>
<keyword evidence="1" id="KW-0723">Serine/threonine-protein kinase</keyword>
<sequence>MSNNNGPRERNTSPCGGIDNVDDGCGIIFERRPLDAGSLCQLCKRLQRPGITREEIQDIRNTIVQCGECGIVGTATITDPCGSCRKEAAQEARLAQNPEQAEGAQRRREFMEKRMGQKPAAPPGPVTPQAELAALRSNTGKVGSFSIFYEVRKSNAAGSIDKTLGKSCTPHPENITMLELQERILKEMNPRWTDKHLSNLQLDETELRVQGNVAFPPKDLGLTIRQWYNKYNTPETREAYVKTPKGMTKGTSFSVELFIDMEKYYERTGELGQGKTFGSEIQNMGWKRKSTMPSAKGGKKKHGDGSGTTTHAPLQSTFCSTEELADPPDVQLATSISFKRTTCTVDPDTGIATLTETEEAEPGLLDVTPLELATQGRTKLVYGLTIKDSQYVAKQLINIGKGPVHGGVEPRVAVKYLTADLIRLTRMRSFAGRFMSEAQSAGAEVAEFRISDGFLIKVYAPSDPEDHSEHHGKPAFAAVLKAAYLVEPRRASTAVFKFSGTLGVSNRIDKKSATIMAFSHFVLQETACQYMFSDIQAYTRPIYWECTMCEVKDTLPCEGKKV</sequence>
<evidence type="ECO:0000256" key="4">
    <source>
        <dbReference type="SAM" id="MobiDB-lite"/>
    </source>
</evidence>
<protein>
    <recommendedName>
        <fullName evidence="5">Alpha-type protein kinase domain-containing protein</fullName>
    </recommendedName>
</protein>
<evidence type="ECO:0000256" key="3">
    <source>
        <dbReference type="ARBA" id="ARBA00022777"/>
    </source>
</evidence>
<dbReference type="InterPro" id="IPR004166">
    <property type="entry name" value="a-kinase_dom"/>
</dbReference>
<evidence type="ECO:0000256" key="2">
    <source>
        <dbReference type="ARBA" id="ARBA00022679"/>
    </source>
</evidence>
<keyword evidence="3" id="KW-0418">Kinase</keyword>
<evidence type="ECO:0000256" key="1">
    <source>
        <dbReference type="ARBA" id="ARBA00022527"/>
    </source>
</evidence>
<name>A0ABR3IY45_9AGAR</name>
<gene>
    <name evidence="6" type="ORF">HGRIS_010884</name>
</gene>
<keyword evidence="7" id="KW-1185">Reference proteome</keyword>
<reference evidence="7" key="1">
    <citation type="submission" date="2024-06" db="EMBL/GenBank/DDBJ databases">
        <title>Multi-omics analyses provide insights into the biosynthesis of the anticancer antibiotic pleurotin in Hohenbuehelia grisea.</title>
        <authorList>
            <person name="Weaver J.A."/>
            <person name="Alberti F."/>
        </authorList>
    </citation>
    <scope>NUCLEOTIDE SEQUENCE [LARGE SCALE GENOMIC DNA]</scope>
    <source>
        <strain evidence="7">T-177</strain>
    </source>
</reference>
<proteinExistence type="predicted"/>
<dbReference type="Pfam" id="PF02816">
    <property type="entry name" value="Alpha_kinase"/>
    <property type="match status" value="1"/>
</dbReference>
<keyword evidence="2" id="KW-0808">Transferase</keyword>
<dbReference type="Proteomes" id="UP001556367">
    <property type="component" value="Unassembled WGS sequence"/>
</dbReference>
<feature type="region of interest" description="Disordered" evidence="4">
    <location>
        <begin position="288"/>
        <end position="312"/>
    </location>
</feature>
<dbReference type="EMBL" id="JASNQZ010000014">
    <property type="protein sequence ID" value="KAL0948290.1"/>
    <property type="molecule type" value="Genomic_DNA"/>
</dbReference>
<dbReference type="SUPFAM" id="SSF56112">
    <property type="entry name" value="Protein kinase-like (PK-like)"/>
    <property type="match status" value="1"/>
</dbReference>
<accession>A0ABR3IY45</accession>
<evidence type="ECO:0000259" key="5">
    <source>
        <dbReference type="Pfam" id="PF02816"/>
    </source>
</evidence>
<dbReference type="InterPro" id="IPR011009">
    <property type="entry name" value="Kinase-like_dom_sf"/>
</dbReference>
<organism evidence="6 7">
    <name type="scientific">Hohenbuehelia grisea</name>
    <dbReference type="NCBI Taxonomy" id="104357"/>
    <lineage>
        <taxon>Eukaryota</taxon>
        <taxon>Fungi</taxon>
        <taxon>Dikarya</taxon>
        <taxon>Basidiomycota</taxon>
        <taxon>Agaricomycotina</taxon>
        <taxon>Agaricomycetes</taxon>
        <taxon>Agaricomycetidae</taxon>
        <taxon>Agaricales</taxon>
        <taxon>Pleurotineae</taxon>
        <taxon>Pleurotaceae</taxon>
        <taxon>Hohenbuehelia</taxon>
    </lineage>
</organism>
<dbReference type="CDD" id="cd04515">
    <property type="entry name" value="Alpha_kinase"/>
    <property type="match status" value="1"/>
</dbReference>